<sequence>MTRDTTPPDDAADGDPAHSDEGDPARSTEADLPRSDEGDEQTDETAVSTIERRLSSRREPYARATVVRREPPVSANVGDRAVVTADGELHGWIGGAACAQSIVAAEAQAAIEADEARLIGIAPDPDRIDRAGLEAFPMRCHSEGILEVFLEPVNTAPDLLLVGDSPVARSLARLASELTFDVTLVAGESAGLEGSIPAGTTVLGETDPETVAAAVDGEPIVVVASMGSFDARGVAAGVLADALYVGLVASDTRAEEVIDRAASILERDPEAVRAAVTNPAGVDVAAYTPAEIAASLLAEVVDVRGTAGGASGSYTPTSCGVAADSGDASSDFQTDDGVRDSGEELATDPVCGMTVDPADAPASVDHAGETYHFCCPDCADSFREDPDSYLEQPDETAAP</sequence>
<dbReference type="GO" id="GO:0016491">
    <property type="term" value="F:oxidoreductase activity"/>
    <property type="evidence" value="ECO:0007669"/>
    <property type="project" value="InterPro"/>
</dbReference>
<dbReference type="RefSeq" id="WP_149081402.1">
    <property type="nucleotide sequence ID" value="NZ_VTAW01000011.1"/>
</dbReference>
<evidence type="ECO:0000313" key="3">
    <source>
        <dbReference type="EMBL" id="TYT62065.1"/>
    </source>
</evidence>
<dbReference type="Pfam" id="PF02625">
    <property type="entry name" value="XdhC_CoxI"/>
    <property type="match status" value="1"/>
</dbReference>
<evidence type="ECO:0000256" key="1">
    <source>
        <dbReference type="SAM" id="MobiDB-lite"/>
    </source>
</evidence>
<dbReference type="InterPro" id="IPR052698">
    <property type="entry name" value="MoCofactor_Util/Proc"/>
</dbReference>
<feature type="region of interest" description="Disordered" evidence="1">
    <location>
        <begin position="1"/>
        <end position="55"/>
    </location>
</feature>
<dbReference type="AlphaFoldDB" id="A0A5D5AMC0"/>
<dbReference type="InterPro" id="IPR009078">
    <property type="entry name" value="Ferritin-like_SF"/>
</dbReference>
<dbReference type="SUPFAM" id="SSF47240">
    <property type="entry name" value="Ferritin-like"/>
    <property type="match status" value="1"/>
</dbReference>
<comment type="caution">
    <text evidence="3">The sequence shown here is derived from an EMBL/GenBank/DDBJ whole genome shotgun (WGS) entry which is preliminary data.</text>
</comment>
<feature type="compositionally biased region" description="Basic and acidic residues" evidence="1">
    <location>
        <begin position="15"/>
        <end position="36"/>
    </location>
</feature>
<dbReference type="Pfam" id="PF13478">
    <property type="entry name" value="XdhC_C"/>
    <property type="match status" value="1"/>
</dbReference>
<dbReference type="Gene3D" id="1.10.620.20">
    <property type="entry name" value="Ribonucleotide Reductase, subunit A"/>
    <property type="match status" value="1"/>
</dbReference>
<dbReference type="SMART" id="SM00746">
    <property type="entry name" value="TRASH"/>
    <property type="match status" value="1"/>
</dbReference>
<dbReference type="PANTHER" id="PTHR30388:SF4">
    <property type="entry name" value="MOLYBDENUM COFACTOR INSERTION CHAPERONE PAOD"/>
    <property type="match status" value="1"/>
</dbReference>
<reference evidence="3 4" key="1">
    <citation type="submission" date="2019-08" db="EMBL/GenBank/DDBJ databases">
        <title>Archaea genome.</title>
        <authorList>
            <person name="Kajale S."/>
            <person name="Shouche Y."/>
            <person name="Deshpande N."/>
            <person name="Sharma A."/>
        </authorList>
    </citation>
    <scope>NUCLEOTIDE SEQUENCE [LARGE SCALE GENOMIC DNA]</scope>
    <source>
        <strain evidence="3 4">ESP3B_9</strain>
    </source>
</reference>
<organism evidence="3 4">
    <name type="scientific">Natrialba swarupiae</name>
    <dbReference type="NCBI Taxonomy" id="2448032"/>
    <lineage>
        <taxon>Archaea</taxon>
        <taxon>Methanobacteriati</taxon>
        <taxon>Methanobacteriota</taxon>
        <taxon>Stenosarchaea group</taxon>
        <taxon>Halobacteria</taxon>
        <taxon>Halobacteriales</taxon>
        <taxon>Natrialbaceae</taxon>
        <taxon>Natrialba</taxon>
    </lineage>
</organism>
<gene>
    <name evidence="3" type="ORF">FYC77_10205</name>
</gene>
<name>A0A5D5AMC0_9EURY</name>
<evidence type="ECO:0000259" key="2">
    <source>
        <dbReference type="SMART" id="SM00746"/>
    </source>
</evidence>
<dbReference type="Pfam" id="PF04945">
    <property type="entry name" value="YHS"/>
    <property type="match status" value="1"/>
</dbReference>
<dbReference type="EMBL" id="VTAW01000011">
    <property type="protein sequence ID" value="TYT62065.1"/>
    <property type="molecule type" value="Genomic_DNA"/>
</dbReference>
<accession>A0A5D5AMC0</accession>
<dbReference type="InterPro" id="IPR003777">
    <property type="entry name" value="XdhC_CoxI"/>
</dbReference>
<dbReference type="PANTHER" id="PTHR30388">
    <property type="entry name" value="ALDEHYDE OXIDOREDUCTASE MOLYBDENUM COFACTOR ASSEMBLY PROTEIN"/>
    <property type="match status" value="1"/>
</dbReference>
<evidence type="ECO:0000313" key="4">
    <source>
        <dbReference type="Proteomes" id="UP000324104"/>
    </source>
</evidence>
<protein>
    <submittedName>
        <fullName evidence="3">YHS domain-containing protein</fullName>
    </submittedName>
</protein>
<dbReference type="InterPro" id="IPR011017">
    <property type="entry name" value="TRASH_dom"/>
</dbReference>
<dbReference type="InterPro" id="IPR012348">
    <property type="entry name" value="RNR-like"/>
</dbReference>
<keyword evidence="4" id="KW-1185">Reference proteome</keyword>
<dbReference type="InterPro" id="IPR027051">
    <property type="entry name" value="XdhC_Rossmann_dom"/>
</dbReference>
<dbReference type="InterPro" id="IPR007029">
    <property type="entry name" value="YHS_dom"/>
</dbReference>
<dbReference type="Gene3D" id="3.40.50.720">
    <property type="entry name" value="NAD(P)-binding Rossmann-like Domain"/>
    <property type="match status" value="1"/>
</dbReference>
<feature type="region of interest" description="Disordered" evidence="1">
    <location>
        <begin position="322"/>
        <end position="352"/>
    </location>
</feature>
<feature type="domain" description="TRASH" evidence="2">
    <location>
        <begin position="348"/>
        <end position="386"/>
    </location>
</feature>
<proteinExistence type="predicted"/>
<dbReference type="Proteomes" id="UP000324104">
    <property type="component" value="Unassembled WGS sequence"/>
</dbReference>